<dbReference type="CDD" id="cd00446">
    <property type="entry name" value="GrpE"/>
    <property type="match status" value="1"/>
</dbReference>
<dbReference type="InterPro" id="IPR009012">
    <property type="entry name" value="GrpE_head"/>
</dbReference>
<dbReference type="Pfam" id="PF01025">
    <property type="entry name" value="GrpE"/>
    <property type="match status" value="1"/>
</dbReference>
<dbReference type="PRINTS" id="PR00773">
    <property type="entry name" value="GRPEPROTEIN"/>
</dbReference>
<gene>
    <name evidence="5" type="ORF">HAZT_HAZT002478</name>
</gene>
<dbReference type="SUPFAM" id="SSF51064">
    <property type="entry name" value="Head domain of nucleotide exchange factor GrpE"/>
    <property type="match status" value="1"/>
</dbReference>
<dbReference type="SUPFAM" id="SSF58014">
    <property type="entry name" value="Coiled-coil domain of nucleotide exchange factor GrpE"/>
    <property type="match status" value="1"/>
</dbReference>
<dbReference type="Gene3D" id="2.30.22.10">
    <property type="entry name" value="Head domain of nucleotide exchange factor GrpE"/>
    <property type="match status" value="1"/>
</dbReference>
<reference evidence="5" key="1">
    <citation type="submission" date="2014-08" db="EMBL/GenBank/DDBJ databases">
        <authorList>
            <person name="Murali S."/>
            <person name="Richards S."/>
            <person name="Bandaranaike D."/>
            <person name="Bellair M."/>
            <person name="Blankenburg K."/>
            <person name="Chao H."/>
            <person name="Dinh H."/>
            <person name="Doddapaneni H."/>
            <person name="Dugan-Rocha S."/>
            <person name="Elkadiri S."/>
            <person name="Gnanaolivu R."/>
            <person name="Hughes D."/>
            <person name="Lee S."/>
            <person name="Li M."/>
            <person name="Ming W."/>
            <person name="Munidasa M."/>
            <person name="Muniz J."/>
            <person name="Nguyen L."/>
            <person name="Osuji N."/>
            <person name="Pu L.-L."/>
            <person name="Puazo M."/>
            <person name="Skinner E."/>
            <person name="Qu C."/>
            <person name="Quiroz J."/>
            <person name="Raj R."/>
            <person name="Weissenberger G."/>
            <person name="Xin Y."/>
            <person name="Zou X."/>
            <person name="Han Y."/>
            <person name="Worley K."/>
            <person name="Muzny D."/>
            <person name="Gibbs R."/>
        </authorList>
    </citation>
    <scope>NUCLEOTIDE SEQUENCE</scope>
    <source>
        <strain evidence="5">HAZT.00-mixed</strain>
        <tissue evidence="5">Whole organism</tissue>
    </source>
</reference>
<protein>
    <recommendedName>
        <fullName evidence="6">GrpE protein homolog</fullName>
    </recommendedName>
</protein>
<dbReference type="HAMAP" id="MF_01151">
    <property type="entry name" value="GrpE"/>
    <property type="match status" value="1"/>
</dbReference>
<proteinExistence type="inferred from homology"/>
<dbReference type="GO" id="GO:0001405">
    <property type="term" value="C:PAM complex, Tim23 associated import motor"/>
    <property type="evidence" value="ECO:0007669"/>
    <property type="project" value="TreeGrafter"/>
</dbReference>
<evidence type="ECO:0000256" key="1">
    <source>
        <dbReference type="ARBA" id="ARBA00009054"/>
    </source>
</evidence>
<dbReference type="GO" id="GO:0051082">
    <property type="term" value="F:unfolded protein binding"/>
    <property type="evidence" value="ECO:0007669"/>
    <property type="project" value="TreeGrafter"/>
</dbReference>
<dbReference type="Proteomes" id="UP000711488">
    <property type="component" value="Unassembled WGS sequence"/>
</dbReference>
<feature type="compositionally biased region" description="Polar residues" evidence="4">
    <location>
        <begin position="19"/>
        <end position="28"/>
    </location>
</feature>
<dbReference type="AlphaFoldDB" id="A0A6A0HG02"/>
<evidence type="ECO:0000256" key="4">
    <source>
        <dbReference type="SAM" id="MobiDB-lite"/>
    </source>
</evidence>
<reference evidence="5" key="2">
    <citation type="journal article" date="2018" name="Environ. Sci. Technol.">
        <title>The Toxicogenome of Hyalella azteca: A Model for Sediment Ecotoxicology and Evolutionary Toxicology.</title>
        <authorList>
            <person name="Poynton H.C."/>
            <person name="Hasenbein S."/>
            <person name="Benoit J.B."/>
            <person name="Sepulveda M.S."/>
            <person name="Poelchau M.F."/>
            <person name="Hughes D.S.T."/>
            <person name="Murali S.C."/>
            <person name="Chen S."/>
            <person name="Glastad K.M."/>
            <person name="Goodisman M.A.D."/>
            <person name="Werren J.H."/>
            <person name="Vineis J.H."/>
            <person name="Bowen J.L."/>
            <person name="Friedrich M."/>
            <person name="Jones J."/>
            <person name="Robertson H.M."/>
            <person name="Feyereisen R."/>
            <person name="Mechler-Hickson A."/>
            <person name="Mathers N."/>
            <person name="Lee C.E."/>
            <person name="Colbourne J.K."/>
            <person name="Biales A."/>
            <person name="Johnston J.S."/>
            <person name="Wellborn G.A."/>
            <person name="Rosendale A.J."/>
            <person name="Cridge A.G."/>
            <person name="Munoz-Torres M.C."/>
            <person name="Bain P.A."/>
            <person name="Manny A.R."/>
            <person name="Major K.M."/>
            <person name="Lambert F.N."/>
            <person name="Vulpe C.D."/>
            <person name="Tuck P."/>
            <person name="Blalock B.J."/>
            <person name="Lin Y.Y."/>
            <person name="Smith M.E."/>
            <person name="Ochoa-Acuna H."/>
            <person name="Chen M.M."/>
            <person name="Childers C.P."/>
            <person name="Qu J."/>
            <person name="Dugan S."/>
            <person name="Lee S.L."/>
            <person name="Chao H."/>
            <person name="Dinh H."/>
            <person name="Han Y."/>
            <person name="Doddapaneni H."/>
            <person name="Worley K.C."/>
            <person name="Muzny D.M."/>
            <person name="Gibbs R.A."/>
            <person name="Richards S."/>
        </authorList>
    </citation>
    <scope>NUCLEOTIDE SEQUENCE</scope>
    <source>
        <strain evidence="5">HAZT.00-mixed</strain>
        <tissue evidence="5">Whole organism</tissue>
    </source>
</reference>
<dbReference type="GO" id="GO:0000774">
    <property type="term" value="F:adenyl-nucleotide exchange factor activity"/>
    <property type="evidence" value="ECO:0007669"/>
    <property type="project" value="InterPro"/>
</dbReference>
<organism evidence="5">
    <name type="scientific">Hyalella azteca</name>
    <name type="common">Amphipod</name>
    <dbReference type="NCBI Taxonomy" id="294128"/>
    <lineage>
        <taxon>Eukaryota</taxon>
        <taxon>Metazoa</taxon>
        <taxon>Ecdysozoa</taxon>
        <taxon>Arthropoda</taxon>
        <taxon>Crustacea</taxon>
        <taxon>Multicrustacea</taxon>
        <taxon>Malacostraca</taxon>
        <taxon>Eumalacostraca</taxon>
        <taxon>Peracarida</taxon>
        <taxon>Amphipoda</taxon>
        <taxon>Senticaudata</taxon>
        <taxon>Talitrida</taxon>
        <taxon>Talitroidea</taxon>
        <taxon>Hyalellidae</taxon>
        <taxon>Hyalella</taxon>
    </lineage>
</organism>
<dbReference type="Gene3D" id="3.90.20.20">
    <property type="match status" value="1"/>
</dbReference>
<dbReference type="InterPro" id="IPR013805">
    <property type="entry name" value="GrpE_CC"/>
</dbReference>
<feature type="region of interest" description="Disordered" evidence="4">
    <location>
        <begin position="1"/>
        <end position="36"/>
    </location>
</feature>
<accession>A0A6A0HG02</accession>
<comment type="caution">
    <text evidence="5">The sequence shown here is derived from an EMBL/GenBank/DDBJ whole genome shotgun (WGS) entry which is preliminary data.</text>
</comment>
<dbReference type="EMBL" id="JQDR03000111">
    <property type="protein sequence ID" value="KAA0204024.1"/>
    <property type="molecule type" value="Genomic_DNA"/>
</dbReference>
<evidence type="ECO:0000256" key="3">
    <source>
        <dbReference type="RuleBase" id="RU004478"/>
    </source>
</evidence>
<evidence type="ECO:0008006" key="6">
    <source>
        <dbReference type="Google" id="ProtNLM"/>
    </source>
</evidence>
<feature type="compositionally biased region" description="Low complexity" evidence="4">
    <location>
        <begin position="1"/>
        <end position="16"/>
    </location>
</feature>
<dbReference type="GO" id="GO:0006457">
    <property type="term" value="P:protein folding"/>
    <property type="evidence" value="ECO:0007669"/>
    <property type="project" value="InterPro"/>
</dbReference>
<name>A0A6A0HG02_HYAAZ</name>
<reference evidence="5" key="3">
    <citation type="submission" date="2019-06" db="EMBL/GenBank/DDBJ databases">
        <authorList>
            <person name="Poynton C."/>
            <person name="Hasenbein S."/>
            <person name="Benoit J.B."/>
            <person name="Sepulveda M.S."/>
            <person name="Poelchau M.F."/>
            <person name="Murali S.C."/>
            <person name="Chen S."/>
            <person name="Glastad K.M."/>
            <person name="Werren J.H."/>
            <person name="Vineis J.H."/>
            <person name="Bowen J.L."/>
            <person name="Friedrich M."/>
            <person name="Jones J."/>
            <person name="Robertson H.M."/>
            <person name="Feyereisen R."/>
            <person name="Mechler-Hickson A."/>
            <person name="Mathers N."/>
            <person name="Lee C.E."/>
            <person name="Colbourne J.K."/>
            <person name="Biales A."/>
            <person name="Johnston J.S."/>
            <person name="Wellborn G.A."/>
            <person name="Rosendale A.J."/>
            <person name="Cridge A.G."/>
            <person name="Munoz-Torres M.C."/>
            <person name="Bain P.A."/>
            <person name="Manny A.R."/>
            <person name="Major K.M."/>
            <person name="Lambert F.N."/>
            <person name="Vulpe C.D."/>
            <person name="Tuck P."/>
            <person name="Blalock B.J."/>
            <person name="Lin Y.-Y."/>
            <person name="Smith M.E."/>
            <person name="Ochoa-Acuna H."/>
            <person name="Chen M.-J.M."/>
            <person name="Childers C.P."/>
            <person name="Qu J."/>
            <person name="Dugan S."/>
            <person name="Lee S.L."/>
            <person name="Chao H."/>
            <person name="Dinh H."/>
            <person name="Han Y."/>
            <person name="Doddapaneni H."/>
            <person name="Worley K.C."/>
            <person name="Muzny D.M."/>
            <person name="Gibbs R.A."/>
            <person name="Richards S."/>
        </authorList>
    </citation>
    <scope>NUCLEOTIDE SEQUENCE</scope>
    <source>
        <strain evidence="5">HAZT.00-mixed</strain>
        <tissue evidence="5">Whole organism</tissue>
    </source>
</reference>
<dbReference type="PANTHER" id="PTHR21237:SF23">
    <property type="entry name" value="GRPE PROTEIN HOMOLOG, MITOCHONDRIAL"/>
    <property type="match status" value="1"/>
</dbReference>
<dbReference type="PANTHER" id="PTHR21237">
    <property type="entry name" value="GRPE PROTEIN"/>
    <property type="match status" value="1"/>
</dbReference>
<keyword evidence="2" id="KW-0143">Chaperone</keyword>
<evidence type="ECO:0000256" key="2">
    <source>
        <dbReference type="ARBA" id="ARBA00023186"/>
    </source>
</evidence>
<comment type="similarity">
    <text evidence="1 3">Belongs to the GrpE family.</text>
</comment>
<evidence type="ECO:0000313" key="5">
    <source>
        <dbReference type="EMBL" id="KAA0204024.1"/>
    </source>
</evidence>
<dbReference type="InterPro" id="IPR000740">
    <property type="entry name" value="GrpE"/>
</dbReference>
<sequence length="212" mass="23864">MKQHQSSAEPGSSSRASENDSATDTSAEQAPDPQAELNKQIEILSSDVANYKLQCERRELIFTLRTQDKYQRALAERENVRTRLEKQVSDAKLYGIQGFCKDLLEVSDVFRKALESVPEEELKSSTNGHLKTLYDGLSMTETQMLTVFKRHGLVRVPLEPGQPFDPSWQEAMFEVASDGSHKAGSVAHVLRPGWKLHDRCIRSAQVGVIKEY</sequence>
<dbReference type="GO" id="GO:0051087">
    <property type="term" value="F:protein-folding chaperone binding"/>
    <property type="evidence" value="ECO:0007669"/>
    <property type="project" value="InterPro"/>
</dbReference>
<dbReference type="OrthoDB" id="201635at2759"/>
<dbReference type="GO" id="GO:0042803">
    <property type="term" value="F:protein homodimerization activity"/>
    <property type="evidence" value="ECO:0007669"/>
    <property type="project" value="InterPro"/>
</dbReference>
<dbReference type="GO" id="GO:0030150">
    <property type="term" value="P:protein import into mitochondrial matrix"/>
    <property type="evidence" value="ECO:0007669"/>
    <property type="project" value="TreeGrafter"/>
</dbReference>